<dbReference type="GO" id="GO:0006950">
    <property type="term" value="P:response to stress"/>
    <property type="evidence" value="ECO:0007669"/>
    <property type="project" value="TreeGrafter"/>
</dbReference>
<keyword evidence="2" id="KW-0963">Cytoplasm</keyword>
<sequence length="158" mass="17917">MGINMKNKINETPSGDEILRLDNQLCFALYVCSKEIIKKYKPILEPLGLTYTGYITMLALWEEDNLTVKDLGNKLYLDSGTLTPLLKKLEAQNLINRVRSSNDERNVVITLTEKGRDLKSLAINVPKDLVCSVRFDKETISKTIGNLHSIMELLTDEE</sequence>
<feature type="domain" description="HTH marR-type" evidence="6">
    <location>
        <begin position="22"/>
        <end position="158"/>
    </location>
</feature>
<keyword evidence="8" id="KW-1185">Reference proteome</keyword>
<dbReference type="PANTHER" id="PTHR33164:SF5">
    <property type="entry name" value="ORGANIC HYDROPEROXIDE RESISTANCE TRANSCRIPTIONAL REGULATOR"/>
    <property type="match status" value="1"/>
</dbReference>
<keyword evidence="5" id="KW-0804">Transcription</keyword>
<dbReference type="SUPFAM" id="SSF46785">
    <property type="entry name" value="Winged helix' DNA-binding domain"/>
    <property type="match status" value="1"/>
</dbReference>
<dbReference type="AlphaFoldDB" id="A0A1M7AEI2"/>
<dbReference type="PROSITE" id="PS50995">
    <property type="entry name" value="HTH_MARR_2"/>
    <property type="match status" value="1"/>
</dbReference>
<dbReference type="FunFam" id="1.10.10.10:FF:000163">
    <property type="entry name" value="MarR family transcriptional regulator"/>
    <property type="match status" value="1"/>
</dbReference>
<proteinExistence type="predicted"/>
<dbReference type="InterPro" id="IPR055166">
    <property type="entry name" value="Transc_reg_Sar_Rot_HTH"/>
</dbReference>
<dbReference type="InterPro" id="IPR000835">
    <property type="entry name" value="HTH_MarR-typ"/>
</dbReference>
<protein>
    <submittedName>
        <fullName evidence="7">DNA-binding transcriptional regulator, MarR family</fullName>
    </submittedName>
</protein>
<evidence type="ECO:0000256" key="1">
    <source>
        <dbReference type="ARBA" id="ARBA00004496"/>
    </source>
</evidence>
<dbReference type="GO" id="GO:0003677">
    <property type="term" value="F:DNA binding"/>
    <property type="evidence" value="ECO:0007669"/>
    <property type="project" value="UniProtKB-KW"/>
</dbReference>
<keyword evidence="3" id="KW-0805">Transcription regulation</keyword>
<dbReference type="GO" id="GO:0003700">
    <property type="term" value="F:DNA-binding transcription factor activity"/>
    <property type="evidence" value="ECO:0007669"/>
    <property type="project" value="InterPro"/>
</dbReference>
<dbReference type="PRINTS" id="PR00598">
    <property type="entry name" value="HTHMARR"/>
</dbReference>
<dbReference type="Proteomes" id="UP000184386">
    <property type="component" value="Unassembled WGS sequence"/>
</dbReference>
<dbReference type="GO" id="GO:0005737">
    <property type="term" value="C:cytoplasm"/>
    <property type="evidence" value="ECO:0007669"/>
    <property type="project" value="UniProtKB-SubCell"/>
</dbReference>
<keyword evidence="4 7" id="KW-0238">DNA-binding</keyword>
<name>A0A1M7AEI2_9FIRM</name>
<organism evidence="7 8">
    <name type="scientific">Anaerocolumna jejuensis DSM 15929</name>
    <dbReference type="NCBI Taxonomy" id="1121322"/>
    <lineage>
        <taxon>Bacteria</taxon>
        <taxon>Bacillati</taxon>
        <taxon>Bacillota</taxon>
        <taxon>Clostridia</taxon>
        <taxon>Lachnospirales</taxon>
        <taxon>Lachnospiraceae</taxon>
        <taxon>Anaerocolumna</taxon>
    </lineage>
</organism>
<reference evidence="7 8" key="1">
    <citation type="submission" date="2016-11" db="EMBL/GenBank/DDBJ databases">
        <authorList>
            <person name="Jaros S."/>
            <person name="Januszkiewicz K."/>
            <person name="Wedrychowicz H."/>
        </authorList>
    </citation>
    <scope>NUCLEOTIDE SEQUENCE [LARGE SCALE GENOMIC DNA]</scope>
    <source>
        <strain evidence="7 8">DSM 15929</strain>
    </source>
</reference>
<evidence type="ECO:0000256" key="5">
    <source>
        <dbReference type="ARBA" id="ARBA00023163"/>
    </source>
</evidence>
<evidence type="ECO:0000256" key="4">
    <source>
        <dbReference type="ARBA" id="ARBA00023125"/>
    </source>
</evidence>
<dbReference type="InterPro" id="IPR036388">
    <property type="entry name" value="WH-like_DNA-bd_sf"/>
</dbReference>
<dbReference type="SMART" id="SM00347">
    <property type="entry name" value="HTH_MARR"/>
    <property type="match status" value="1"/>
</dbReference>
<evidence type="ECO:0000313" key="8">
    <source>
        <dbReference type="Proteomes" id="UP000184386"/>
    </source>
</evidence>
<dbReference type="Pfam" id="PF22381">
    <property type="entry name" value="Staph_reg_Sar_Rot"/>
    <property type="match status" value="1"/>
</dbReference>
<evidence type="ECO:0000259" key="6">
    <source>
        <dbReference type="PROSITE" id="PS50995"/>
    </source>
</evidence>
<evidence type="ECO:0000256" key="3">
    <source>
        <dbReference type="ARBA" id="ARBA00023015"/>
    </source>
</evidence>
<gene>
    <name evidence="7" type="ORF">SAMN02745136_04835</name>
</gene>
<dbReference type="Gene3D" id="1.10.10.10">
    <property type="entry name" value="Winged helix-like DNA-binding domain superfamily/Winged helix DNA-binding domain"/>
    <property type="match status" value="1"/>
</dbReference>
<evidence type="ECO:0000313" key="7">
    <source>
        <dbReference type="EMBL" id="SHL41026.1"/>
    </source>
</evidence>
<dbReference type="STRING" id="1121322.SAMN02745136_04835"/>
<evidence type="ECO:0000256" key="2">
    <source>
        <dbReference type="ARBA" id="ARBA00022490"/>
    </source>
</evidence>
<dbReference type="InterPro" id="IPR036390">
    <property type="entry name" value="WH_DNA-bd_sf"/>
</dbReference>
<dbReference type="InterPro" id="IPR039422">
    <property type="entry name" value="MarR/SlyA-like"/>
</dbReference>
<dbReference type="EMBL" id="FRAC01000032">
    <property type="protein sequence ID" value="SHL41026.1"/>
    <property type="molecule type" value="Genomic_DNA"/>
</dbReference>
<comment type="subcellular location">
    <subcellularLocation>
        <location evidence="1">Cytoplasm</location>
    </subcellularLocation>
</comment>
<dbReference type="PANTHER" id="PTHR33164">
    <property type="entry name" value="TRANSCRIPTIONAL REGULATOR, MARR FAMILY"/>
    <property type="match status" value="1"/>
</dbReference>
<accession>A0A1M7AEI2</accession>